<sequence length="371" mass="42740">MKVLIIGEYSGFAKNLSDGFSKLGHVAVVFSSGDGWKNIPLGTNDRHLPQLKNFSLFGITLKKSWMLRGIWDSYYFHKGLCKCRDFFDVAIIIHYEFIRLEREFWRPTFSLKDIKFLLSNKGQIYLSACGDDFPYLTYFPKFRYHPPINLKSNPFLHGRLVSVFNKVLYSAKGVIPVMYDYAVAYRDMFSDSDINVYPTIPLPINLDKYSEENRIGRKIVIFHGINRPEKGTDIILRALNRIGETYPEKVEIIVEGKMEFEKYVCVLRKSNIVVDQCWGYGYGINAIISMAMGKIVLSGNEPENREGFDQVAPVVNILPNEEHIFDTLSKLINNVEQLKIISSNSRAFVEKNHADVLVAKKYMSLFCKYIK</sequence>
<dbReference type="SUPFAM" id="SSF53756">
    <property type="entry name" value="UDP-Glycosyltransferase/glycogen phosphorylase"/>
    <property type="match status" value="1"/>
</dbReference>
<dbReference type="Proteomes" id="UP000070319">
    <property type="component" value="Unassembled WGS sequence"/>
</dbReference>
<dbReference type="AlphaFoldDB" id="A0A139L3G8"/>
<comment type="caution">
    <text evidence="1">The sequence shown here is derived from an EMBL/GenBank/DDBJ whole genome shotgun (WGS) entry which is preliminary data.</text>
</comment>
<evidence type="ECO:0008006" key="3">
    <source>
        <dbReference type="Google" id="ProtNLM"/>
    </source>
</evidence>
<evidence type="ECO:0000313" key="1">
    <source>
        <dbReference type="EMBL" id="KXT45981.1"/>
    </source>
</evidence>
<reference evidence="1 2" key="1">
    <citation type="submission" date="2016-02" db="EMBL/GenBank/DDBJ databases">
        <authorList>
            <person name="Wen L."/>
            <person name="He K."/>
            <person name="Yang H."/>
        </authorList>
    </citation>
    <scope>NUCLEOTIDE SEQUENCE [LARGE SCALE GENOMIC DNA]</scope>
    <source>
        <strain evidence="1 2">KLE1704</strain>
    </source>
</reference>
<protein>
    <recommendedName>
        <fullName evidence="3">Glycosyltransferase family 1 protein</fullName>
    </recommendedName>
</protein>
<dbReference type="EMBL" id="LTDF01000130">
    <property type="protein sequence ID" value="KXT45981.1"/>
    <property type="molecule type" value="Genomic_DNA"/>
</dbReference>
<organism evidence="1">
    <name type="scientific">Bacteroides intestinalis</name>
    <dbReference type="NCBI Taxonomy" id="329854"/>
    <lineage>
        <taxon>Bacteria</taxon>
        <taxon>Pseudomonadati</taxon>
        <taxon>Bacteroidota</taxon>
        <taxon>Bacteroidia</taxon>
        <taxon>Bacteroidales</taxon>
        <taxon>Bacteroidaceae</taxon>
        <taxon>Bacteroides</taxon>
    </lineage>
</organism>
<dbReference type="RefSeq" id="WP_061437145.1">
    <property type="nucleotide sequence ID" value="NZ_KQ968722.1"/>
</dbReference>
<dbReference type="PATRIC" id="fig|329854.7.peg.3370"/>
<accession>A0A139L3G8</accession>
<name>A0A139L3G8_9BACE</name>
<gene>
    <name evidence="1" type="ORF">HMPREF2531_03301</name>
</gene>
<proteinExistence type="predicted"/>
<evidence type="ECO:0000313" key="2">
    <source>
        <dbReference type="Proteomes" id="UP000070319"/>
    </source>
</evidence>
<dbReference type="Gene3D" id="3.40.50.2000">
    <property type="entry name" value="Glycogen Phosphorylase B"/>
    <property type="match status" value="1"/>
</dbReference>